<sequence length="415" mass="46189">MKIEVIMPQMGESIAEGTLSKWLKQEGDAINKEEPLYEVSTDKIDTEIQSPETGILSKILVKEGETVPVNTVVAYIETEKKQVEEKEREEIVFKEEKSVTVEIAVHEEKAHSEMRLSPAVRKLLREHDIEPAQIAGTGANGRITARDVLLYVDEKTKKHSVEEADVPRRARIEEQIITPVEKMSPVKPGEKIAVVPMTTMRKRIAEHMILSRKTSAHVTTVFEVDMTNIVKMREQLKAQYEKEGVKLTYIAFIISAIVKALKANPIVNASVSDFDIIYKKEINIGIAVALDWGLIVPVIKEADTLSLLGIAQAVQDLSERARTKKLKLEEVQDGTFSITNPGVFGALMGTPIINQPQVAILGMGAIVKRPVVINDAIAIRHIMYLSLSYDHRIIDGATADAFLAHIKNTLENYKG</sequence>
<dbReference type="SUPFAM" id="SSF52777">
    <property type="entry name" value="CoA-dependent acyltransferases"/>
    <property type="match status" value="1"/>
</dbReference>
<organism evidence="8 9">
    <name type="scientific">Candidatus Fischerbacteria bacterium RBG_13_37_8</name>
    <dbReference type="NCBI Taxonomy" id="1817863"/>
    <lineage>
        <taxon>Bacteria</taxon>
        <taxon>Candidatus Fischeribacteriota</taxon>
    </lineage>
</organism>
<evidence type="ECO:0000256" key="5">
    <source>
        <dbReference type="RuleBase" id="RU361138"/>
    </source>
</evidence>
<dbReference type="InterPro" id="IPR036625">
    <property type="entry name" value="E3-bd_dom_sf"/>
</dbReference>
<evidence type="ECO:0000313" key="8">
    <source>
        <dbReference type="EMBL" id="OGF67405.1"/>
    </source>
</evidence>
<comment type="catalytic activity">
    <reaction evidence="5">
        <text>N(6)-[(R)-dihydrolipoyl]-L-lysyl-[protein] + succinyl-CoA = N(6)-[(R)-S(8)-succinyldihydrolipoyl]-L-lysyl-[protein] + CoA</text>
        <dbReference type="Rhea" id="RHEA:15213"/>
        <dbReference type="Rhea" id="RHEA-COMP:10475"/>
        <dbReference type="Rhea" id="RHEA-COMP:20092"/>
        <dbReference type="ChEBI" id="CHEBI:57287"/>
        <dbReference type="ChEBI" id="CHEBI:57292"/>
        <dbReference type="ChEBI" id="CHEBI:83100"/>
        <dbReference type="ChEBI" id="CHEBI:83120"/>
        <dbReference type="EC" id="2.3.1.61"/>
    </reaction>
</comment>
<dbReference type="AlphaFoldDB" id="A0A1F5VVI2"/>
<dbReference type="PROSITE" id="PS51826">
    <property type="entry name" value="PSBD"/>
    <property type="match status" value="1"/>
</dbReference>
<dbReference type="SUPFAM" id="SSF47005">
    <property type="entry name" value="Peripheral subunit-binding domain of 2-oxo acid dehydrogenase complex"/>
    <property type="match status" value="1"/>
</dbReference>
<evidence type="ECO:0000259" key="6">
    <source>
        <dbReference type="PROSITE" id="PS50968"/>
    </source>
</evidence>
<comment type="cofactor">
    <cofactor evidence="5">
        <name>(R)-lipoate</name>
        <dbReference type="ChEBI" id="CHEBI:83088"/>
    </cofactor>
    <text evidence="5">Binds 1 lipoyl cofactor covalently.</text>
</comment>
<dbReference type="InterPro" id="IPR050743">
    <property type="entry name" value="2-oxoacid_DH_E2_comp"/>
</dbReference>
<keyword evidence="2 5" id="KW-0808">Transferase</keyword>
<reference evidence="8 9" key="1">
    <citation type="journal article" date="2016" name="Nat. Commun.">
        <title>Thousands of microbial genomes shed light on interconnected biogeochemical processes in an aquifer system.</title>
        <authorList>
            <person name="Anantharaman K."/>
            <person name="Brown C.T."/>
            <person name="Hug L.A."/>
            <person name="Sharon I."/>
            <person name="Castelle C.J."/>
            <person name="Probst A.J."/>
            <person name="Thomas B.C."/>
            <person name="Singh A."/>
            <person name="Wilkins M.J."/>
            <person name="Karaoz U."/>
            <person name="Brodie E.L."/>
            <person name="Williams K.H."/>
            <person name="Hubbard S.S."/>
            <person name="Banfield J.F."/>
        </authorList>
    </citation>
    <scope>NUCLEOTIDE SEQUENCE [LARGE SCALE GENOMIC DNA]</scope>
</reference>
<keyword evidence="5" id="KW-0816">Tricarboxylic acid cycle</keyword>
<dbReference type="Pfam" id="PF00198">
    <property type="entry name" value="2-oxoacid_dh"/>
    <property type="match status" value="1"/>
</dbReference>
<dbReference type="Pfam" id="PF02817">
    <property type="entry name" value="E3_binding"/>
    <property type="match status" value="1"/>
</dbReference>
<dbReference type="Pfam" id="PF00364">
    <property type="entry name" value="Biotin_lipoyl"/>
    <property type="match status" value="1"/>
</dbReference>
<dbReference type="GO" id="GO:0004149">
    <property type="term" value="F:dihydrolipoyllysine-residue succinyltransferase activity"/>
    <property type="evidence" value="ECO:0007669"/>
    <property type="project" value="UniProtKB-UniRule"/>
</dbReference>
<dbReference type="GO" id="GO:0016407">
    <property type="term" value="F:acetyltransferase activity"/>
    <property type="evidence" value="ECO:0007669"/>
    <property type="project" value="TreeGrafter"/>
</dbReference>
<evidence type="ECO:0000256" key="2">
    <source>
        <dbReference type="ARBA" id="ARBA00022679"/>
    </source>
</evidence>
<dbReference type="InterPro" id="IPR000089">
    <property type="entry name" value="Biotin_lipoyl"/>
</dbReference>
<evidence type="ECO:0000256" key="4">
    <source>
        <dbReference type="ARBA" id="ARBA00023315"/>
    </source>
</evidence>
<dbReference type="FunFam" id="3.30.559.10:FF:000007">
    <property type="entry name" value="Dihydrolipoamide acetyltransferase component of pyruvate dehydrogenase complex"/>
    <property type="match status" value="1"/>
</dbReference>
<protein>
    <recommendedName>
        <fullName evidence="5">Dihydrolipoyllysine-residue succinyltransferase component of 2-oxoglutarate dehydrogenase complex</fullName>
        <ecNumber evidence="5">2.3.1.61</ecNumber>
    </recommendedName>
    <alternativeName>
        <fullName evidence="5">2-oxoglutarate dehydrogenase complex component E2</fullName>
    </alternativeName>
</protein>
<evidence type="ECO:0000313" key="9">
    <source>
        <dbReference type="Proteomes" id="UP000178943"/>
    </source>
</evidence>
<accession>A0A1F5VVI2</accession>
<dbReference type="CDD" id="cd06849">
    <property type="entry name" value="lipoyl_domain"/>
    <property type="match status" value="1"/>
</dbReference>
<dbReference type="UniPathway" id="UPA00868">
    <property type="reaction ID" value="UER00840"/>
</dbReference>
<comment type="similarity">
    <text evidence="1 5">Belongs to the 2-oxoacid dehydrogenase family.</text>
</comment>
<dbReference type="PROSITE" id="PS50968">
    <property type="entry name" value="BIOTINYL_LIPOYL"/>
    <property type="match status" value="1"/>
</dbReference>
<dbReference type="InterPro" id="IPR001078">
    <property type="entry name" value="2-oxoacid_DH_actylTfrase"/>
</dbReference>
<dbReference type="Proteomes" id="UP000178943">
    <property type="component" value="Unassembled WGS sequence"/>
</dbReference>
<evidence type="ECO:0000259" key="7">
    <source>
        <dbReference type="PROSITE" id="PS51826"/>
    </source>
</evidence>
<evidence type="ECO:0000256" key="3">
    <source>
        <dbReference type="ARBA" id="ARBA00022823"/>
    </source>
</evidence>
<dbReference type="NCBIfam" id="TIGR01347">
    <property type="entry name" value="sucB"/>
    <property type="match status" value="1"/>
</dbReference>
<dbReference type="PANTHER" id="PTHR43178">
    <property type="entry name" value="DIHYDROLIPOAMIDE ACETYLTRANSFERASE COMPONENT OF PYRUVATE DEHYDROGENASE COMPLEX"/>
    <property type="match status" value="1"/>
</dbReference>
<dbReference type="EC" id="2.3.1.61" evidence="5"/>
<evidence type="ECO:0000256" key="1">
    <source>
        <dbReference type="ARBA" id="ARBA00007317"/>
    </source>
</evidence>
<dbReference type="Gene3D" id="3.30.559.10">
    <property type="entry name" value="Chloramphenicol acetyltransferase-like domain"/>
    <property type="match status" value="1"/>
</dbReference>
<comment type="function">
    <text evidence="5">E2 component of the 2-oxoglutarate dehydrogenase (OGDH) complex which catalyzes the second step in the conversion of 2-oxoglutarate to succinyl-CoA and CO(2).</text>
</comment>
<dbReference type="InterPro" id="IPR003016">
    <property type="entry name" value="2-oxoA_DH_lipoyl-BS"/>
</dbReference>
<dbReference type="GO" id="GO:0033512">
    <property type="term" value="P:L-lysine catabolic process to acetyl-CoA via saccharopine"/>
    <property type="evidence" value="ECO:0007669"/>
    <property type="project" value="UniProtKB-UniRule"/>
</dbReference>
<dbReference type="InterPro" id="IPR006255">
    <property type="entry name" value="SucB"/>
</dbReference>
<keyword evidence="4 5" id="KW-0012">Acyltransferase</keyword>
<dbReference type="GO" id="GO:0031405">
    <property type="term" value="F:lipoic acid binding"/>
    <property type="evidence" value="ECO:0007669"/>
    <property type="project" value="TreeGrafter"/>
</dbReference>
<keyword evidence="3 5" id="KW-0450">Lipoyl</keyword>
<feature type="domain" description="Lipoyl-binding" evidence="6">
    <location>
        <begin position="2"/>
        <end position="77"/>
    </location>
</feature>
<name>A0A1F5VVI2_9BACT</name>
<dbReference type="PANTHER" id="PTHR43178:SF5">
    <property type="entry name" value="LIPOAMIDE ACYLTRANSFERASE COMPONENT OF BRANCHED-CHAIN ALPHA-KETO ACID DEHYDROGENASE COMPLEX, MITOCHONDRIAL"/>
    <property type="match status" value="1"/>
</dbReference>
<comment type="pathway">
    <text evidence="5">Amino-acid degradation; L-lysine degradation via saccharopine pathway; glutaryl-CoA from L-lysine: step 6/6.</text>
</comment>
<dbReference type="InterPro" id="IPR011053">
    <property type="entry name" value="Single_hybrid_motif"/>
</dbReference>
<dbReference type="GO" id="GO:0006099">
    <property type="term" value="P:tricarboxylic acid cycle"/>
    <property type="evidence" value="ECO:0007669"/>
    <property type="project" value="UniProtKB-UniRule"/>
</dbReference>
<dbReference type="GO" id="GO:0045252">
    <property type="term" value="C:oxoglutarate dehydrogenase complex"/>
    <property type="evidence" value="ECO:0007669"/>
    <property type="project" value="UniProtKB-UniRule"/>
</dbReference>
<dbReference type="SUPFAM" id="SSF51230">
    <property type="entry name" value="Single hybrid motif"/>
    <property type="match status" value="1"/>
</dbReference>
<dbReference type="InterPro" id="IPR023213">
    <property type="entry name" value="CAT-like_dom_sf"/>
</dbReference>
<gene>
    <name evidence="8" type="ORF">A2Y62_20345</name>
</gene>
<dbReference type="InterPro" id="IPR004167">
    <property type="entry name" value="PSBD"/>
</dbReference>
<dbReference type="Gene3D" id="4.10.320.10">
    <property type="entry name" value="E3-binding domain"/>
    <property type="match status" value="1"/>
</dbReference>
<comment type="caution">
    <text evidence="8">The sequence shown here is derived from an EMBL/GenBank/DDBJ whole genome shotgun (WGS) entry which is preliminary data.</text>
</comment>
<dbReference type="Gene3D" id="2.40.50.100">
    <property type="match status" value="1"/>
</dbReference>
<proteinExistence type="inferred from homology"/>
<feature type="domain" description="Peripheral subunit-binding (PSBD)" evidence="7">
    <location>
        <begin position="115"/>
        <end position="152"/>
    </location>
</feature>
<dbReference type="STRING" id="1817863.A2Y62_20345"/>
<dbReference type="PROSITE" id="PS00189">
    <property type="entry name" value="LIPOYL"/>
    <property type="match status" value="1"/>
</dbReference>
<dbReference type="EMBL" id="MFGW01000055">
    <property type="protein sequence ID" value="OGF67405.1"/>
    <property type="molecule type" value="Genomic_DNA"/>
</dbReference>